<organism evidence="3 4">
    <name type="scientific">Martelella lutilitoris</name>
    <dbReference type="NCBI Taxonomy" id="2583532"/>
    <lineage>
        <taxon>Bacteria</taxon>
        <taxon>Pseudomonadati</taxon>
        <taxon>Pseudomonadota</taxon>
        <taxon>Alphaproteobacteria</taxon>
        <taxon>Hyphomicrobiales</taxon>
        <taxon>Aurantimonadaceae</taxon>
        <taxon>Martelella</taxon>
    </lineage>
</organism>
<feature type="domain" description="PRC-barrel" evidence="2">
    <location>
        <begin position="73"/>
        <end position="138"/>
    </location>
</feature>
<feature type="chain" id="PRO_5032895452" evidence="1">
    <location>
        <begin position="23"/>
        <end position="355"/>
    </location>
</feature>
<proteinExistence type="predicted"/>
<feature type="domain" description="PRC-barrel" evidence="2">
    <location>
        <begin position="257"/>
        <end position="328"/>
    </location>
</feature>
<dbReference type="PANTHER" id="PTHR36505">
    <property type="entry name" value="BLR1072 PROTEIN"/>
    <property type="match status" value="1"/>
</dbReference>
<dbReference type="InterPro" id="IPR011033">
    <property type="entry name" value="PRC_barrel-like_sf"/>
</dbReference>
<accession>A0A7T7KM01</accession>
<name>A0A7T7KM01_9HYPH</name>
<evidence type="ECO:0000256" key="1">
    <source>
        <dbReference type="SAM" id="SignalP"/>
    </source>
</evidence>
<dbReference type="Gene3D" id="2.30.30.240">
    <property type="entry name" value="PRC-barrel domain"/>
    <property type="match status" value="2"/>
</dbReference>
<dbReference type="RefSeq" id="WP_200336790.1">
    <property type="nucleotide sequence ID" value="NZ_CP066786.1"/>
</dbReference>
<dbReference type="KEGG" id="mlut:JET14_03305"/>
<gene>
    <name evidence="3" type="ORF">JET14_03305</name>
</gene>
<reference evidence="3 4" key="1">
    <citation type="submission" date="2020-12" db="EMBL/GenBank/DDBJ databases">
        <authorList>
            <person name="Zheng R.K."/>
            <person name="Sun C.M."/>
        </authorList>
    </citation>
    <scope>NUCLEOTIDE SEQUENCE [LARGE SCALE GENOMIC DNA]</scope>
    <source>
        <strain evidence="3 4">ZRK001</strain>
    </source>
</reference>
<evidence type="ECO:0000259" key="2">
    <source>
        <dbReference type="Pfam" id="PF05239"/>
    </source>
</evidence>
<dbReference type="SUPFAM" id="SSF50346">
    <property type="entry name" value="PRC-barrel domain"/>
    <property type="match status" value="2"/>
</dbReference>
<dbReference type="EMBL" id="CP066786">
    <property type="protein sequence ID" value="QQM31220.1"/>
    <property type="molecule type" value="Genomic_DNA"/>
</dbReference>
<dbReference type="AlphaFoldDB" id="A0A7T7KM01"/>
<dbReference type="Pfam" id="PF05239">
    <property type="entry name" value="PRC"/>
    <property type="match status" value="2"/>
</dbReference>
<sequence length="355" mass="36999">MLRKILSTTALVAVVSTGAAYAQDATNTDTMDNKPAATTGMEAGMETGATPVFPERQAASDDAQSFFGATDQQVLASSLLGWPVYGQDADDQGREQIGDINDIVMGSNGNATAAVIGVGGFLGIGEKDVAVSFDRLGWQQGENGNWLTIDATIEELENAPSFEYDDPNLIEGGTAAIREEAGQLRTATNDAANNVASETQDLANTTGNAMNQAGEAAGNAMDDMVAGVNSMGENAAETMNAENPMLEGMSEVDMASISFDQLDGATVLSAEGDSMGDVSNIMTHGDQSQNILIVDVGGFLGIGEKPVAISADAATVMSDGDVYVVKTRFDRETLENQPEFSEQALNENPDAVLLN</sequence>
<evidence type="ECO:0000313" key="3">
    <source>
        <dbReference type="EMBL" id="QQM31220.1"/>
    </source>
</evidence>
<feature type="signal peptide" evidence="1">
    <location>
        <begin position="1"/>
        <end position="22"/>
    </location>
</feature>
<dbReference type="InterPro" id="IPR027275">
    <property type="entry name" value="PRC-brl_dom"/>
</dbReference>
<dbReference type="PANTHER" id="PTHR36505:SF1">
    <property type="entry name" value="BLR1072 PROTEIN"/>
    <property type="match status" value="1"/>
</dbReference>
<protein>
    <submittedName>
        <fullName evidence="3">PRC-barrel domain-containing protein</fullName>
    </submittedName>
</protein>
<dbReference type="Proteomes" id="UP000596083">
    <property type="component" value="Chromosome"/>
</dbReference>
<keyword evidence="1" id="KW-0732">Signal</keyword>
<evidence type="ECO:0000313" key="4">
    <source>
        <dbReference type="Proteomes" id="UP000596083"/>
    </source>
</evidence>